<accession>A0A6A6Z9I6</accession>
<sequence length="170" mass="17914">MAVAAGQGASLSAATPSVLPAPRRLGTKQRQRQRQCGQLPTQRQWPARRAREQAVGAHDAAFAAPSAPSPLLRRSFAAPSPLLRRLWSLVPGCRVGVGPEKSPLAGSPAWSCCVNRQQPPNPLACIHPSQTGLGLLGPVVQAVNDAKMRGQTSFAPHTLDTVATASMVYD</sequence>
<dbReference type="GeneID" id="54465629"/>
<feature type="compositionally biased region" description="Polar residues" evidence="1">
    <location>
        <begin position="34"/>
        <end position="44"/>
    </location>
</feature>
<evidence type="ECO:0000313" key="2">
    <source>
        <dbReference type="EMBL" id="KAF2817468.1"/>
    </source>
</evidence>
<evidence type="ECO:0000256" key="1">
    <source>
        <dbReference type="SAM" id="MobiDB-lite"/>
    </source>
</evidence>
<dbReference type="RefSeq" id="XP_033584432.1">
    <property type="nucleotide sequence ID" value="XM_033724736.1"/>
</dbReference>
<dbReference type="EMBL" id="MU003692">
    <property type="protein sequence ID" value="KAF2817468.1"/>
    <property type="molecule type" value="Genomic_DNA"/>
</dbReference>
<reference evidence="4" key="3">
    <citation type="submission" date="2025-04" db="UniProtKB">
        <authorList>
            <consortium name="RefSeq"/>
        </authorList>
    </citation>
    <scope>IDENTIFICATION</scope>
    <source>
        <strain evidence="4">CBS 304.34</strain>
    </source>
</reference>
<feature type="region of interest" description="Disordered" evidence="1">
    <location>
        <begin position="1"/>
        <end position="47"/>
    </location>
</feature>
<name>A0A6A6Z9I6_9PEZI</name>
<dbReference type="AlphaFoldDB" id="A0A6A6Z9I6"/>
<reference evidence="2 4" key="1">
    <citation type="journal article" date="2020" name="Stud. Mycol.">
        <title>101 Dothideomycetes genomes: a test case for predicting lifestyles and emergence of pathogens.</title>
        <authorList>
            <person name="Haridas S."/>
            <person name="Albert R."/>
            <person name="Binder M."/>
            <person name="Bloem J."/>
            <person name="Labutti K."/>
            <person name="Salamov A."/>
            <person name="Andreopoulos B."/>
            <person name="Baker S."/>
            <person name="Barry K."/>
            <person name="Bills G."/>
            <person name="Bluhm B."/>
            <person name="Cannon C."/>
            <person name="Castanera R."/>
            <person name="Culley D."/>
            <person name="Daum C."/>
            <person name="Ezra D."/>
            <person name="Gonzalez J."/>
            <person name="Henrissat B."/>
            <person name="Kuo A."/>
            <person name="Liang C."/>
            <person name="Lipzen A."/>
            <person name="Lutzoni F."/>
            <person name="Magnuson J."/>
            <person name="Mondo S."/>
            <person name="Nolan M."/>
            <person name="Ohm R."/>
            <person name="Pangilinan J."/>
            <person name="Park H.-J."/>
            <person name="Ramirez L."/>
            <person name="Alfaro M."/>
            <person name="Sun H."/>
            <person name="Tritt A."/>
            <person name="Yoshinaga Y."/>
            <person name="Zwiers L.-H."/>
            <person name="Turgeon B."/>
            <person name="Goodwin S."/>
            <person name="Spatafora J."/>
            <person name="Crous P."/>
            <person name="Grigoriev I."/>
        </authorList>
    </citation>
    <scope>NUCLEOTIDE SEQUENCE</scope>
    <source>
        <strain evidence="2 4">CBS 304.34</strain>
    </source>
</reference>
<gene>
    <name evidence="2 4" type="ORF">BDZ99DRAFT_513714</name>
</gene>
<protein>
    <submittedName>
        <fullName evidence="2 4">Uncharacterized protein</fullName>
    </submittedName>
</protein>
<reference evidence="4" key="2">
    <citation type="submission" date="2020-04" db="EMBL/GenBank/DDBJ databases">
        <authorList>
            <consortium name="NCBI Genome Project"/>
        </authorList>
    </citation>
    <scope>NUCLEOTIDE SEQUENCE</scope>
    <source>
        <strain evidence="4">CBS 304.34</strain>
    </source>
</reference>
<dbReference type="Proteomes" id="UP000504636">
    <property type="component" value="Unplaced"/>
</dbReference>
<evidence type="ECO:0000313" key="3">
    <source>
        <dbReference type="Proteomes" id="UP000504636"/>
    </source>
</evidence>
<evidence type="ECO:0000313" key="4">
    <source>
        <dbReference type="RefSeq" id="XP_033584432.1"/>
    </source>
</evidence>
<proteinExistence type="predicted"/>
<keyword evidence="3" id="KW-1185">Reference proteome</keyword>
<organism evidence="2">
    <name type="scientific">Mytilinidion resinicola</name>
    <dbReference type="NCBI Taxonomy" id="574789"/>
    <lineage>
        <taxon>Eukaryota</taxon>
        <taxon>Fungi</taxon>
        <taxon>Dikarya</taxon>
        <taxon>Ascomycota</taxon>
        <taxon>Pezizomycotina</taxon>
        <taxon>Dothideomycetes</taxon>
        <taxon>Pleosporomycetidae</taxon>
        <taxon>Mytilinidiales</taxon>
        <taxon>Mytilinidiaceae</taxon>
        <taxon>Mytilinidion</taxon>
    </lineage>
</organism>